<accession>A0AA42QU32</accession>
<dbReference type="AlphaFoldDB" id="A0AA42QU32"/>
<name>A0AA42QU32_ACIJO</name>
<dbReference type="SUPFAM" id="SSF82771">
    <property type="entry name" value="GIY-YIG endonuclease"/>
    <property type="match status" value="1"/>
</dbReference>
<feature type="domain" description="GIY-YIG" evidence="1">
    <location>
        <begin position="178"/>
        <end position="271"/>
    </location>
</feature>
<dbReference type="CDD" id="cd10446">
    <property type="entry name" value="GIY-YIG_unchar_1"/>
    <property type="match status" value="1"/>
</dbReference>
<dbReference type="Proteomes" id="UP001161567">
    <property type="component" value="Unassembled WGS sequence"/>
</dbReference>
<dbReference type="EMBL" id="JAOCIL010000007">
    <property type="protein sequence ID" value="MDH1440307.1"/>
    <property type="molecule type" value="Genomic_DNA"/>
</dbReference>
<organism evidence="2 3">
    <name type="scientific">Acinetobacter johnsonii</name>
    <dbReference type="NCBI Taxonomy" id="40214"/>
    <lineage>
        <taxon>Bacteria</taxon>
        <taxon>Pseudomonadati</taxon>
        <taxon>Pseudomonadota</taxon>
        <taxon>Gammaproteobacteria</taxon>
        <taxon>Moraxellales</taxon>
        <taxon>Moraxellaceae</taxon>
        <taxon>Acinetobacter</taxon>
    </lineage>
</organism>
<dbReference type="Gene3D" id="3.40.1440.10">
    <property type="entry name" value="GIY-YIG endonuclease"/>
    <property type="match status" value="1"/>
</dbReference>
<evidence type="ECO:0000259" key="1">
    <source>
        <dbReference type="PROSITE" id="PS50164"/>
    </source>
</evidence>
<evidence type="ECO:0000313" key="3">
    <source>
        <dbReference type="Proteomes" id="UP001161567"/>
    </source>
</evidence>
<comment type="caution">
    <text evidence="2">The sequence shown here is derived from an EMBL/GenBank/DDBJ whole genome shotgun (WGS) entry which is preliminary data.</text>
</comment>
<protein>
    <submittedName>
        <fullName evidence="2">GIY-YIG nuclease family protein</fullName>
    </submittedName>
</protein>
<reference evidence="2" key="1">
    <citation type="submission" date="2022-09" db="EMBL/GenBank/DDBJ databases">
        <title>Intensive care unit water sources are persistently colonized with multi-drug resistant bacteria and are the site of extensive horizontal gene transfer of antibiotic resistance genes.</title>
        <authorList>
            <person name="Diorio-Toth L."/>
        </authorList>
    </citation>
    <scope>NUCLEOTIDE SEQUENCE</scope>
    <source>
        <strain evidence="2">GD03725</strain>
    </source>
</reference>
<proteinExistence type="predicted"/>
<dbReference type="Pfam" id="PF01541">
    <property type="entry name" value="GIY-YIG"/>
    <property type="match status" value="1"/>
</dbReference>
<dbReference type="InterPro" id="IPR000305">
    <property type="entry name" value="GIY-YIG_endonuc"/>
</dbReference>
<gene>
    <name evidence="2" type="ORF">N5I27_18650</name>
</gene>
<evidence type="ECO:0000313" key="2">
    <source>
        <dbReference type="EMBL" id="MDH1440307.1"/>
    </source>
</evidence>
<sequence length="272" mass="32057">MVSLTFKNLMKLIENNPLNDTNNIKYVRHKDTKSDIFNGSFFDTSSLEIYQKQQETNVFKGINYIVSFIGIEGTKSLFWGVFKVKSESFLENNEYKYEYELEEVQLFNELKFRVVIDWGHPSSVRSWHQHYKDKDKDILEIRPKNSLDKFPGYEKVNLSWKELKIVLDMESWKTAFQNQKAVYLITDTSNGKCYVGSAYGEKMLLNRWQNYVTSKDGGNAQLQGLSKEHIQNNFRYSILDIFKASTNDNVIIARESWWKETLMTRKFGYNSN</sequence>
<dbReference type="PROSITE" id="PS50164">
    <property type="entry name" value="GIY_YIG"/>
    <property type="match status" value="1"/>
</dbReference>
<dbReference type="RefSeq" id="WP_279747207.1">
    <property type="nucleotide sequence ID" value="NZ_JAOCIL010000007.1"/>
</dbReference>
<dbReference type="InterPro" id="IPR035901">
    <property type="entry name" value="GIY-YIG_endonuc_sf"/>
</dbReference>